<name>A0ABU6AJQ0_9PSEU</name>
<keyword evidence="3" id="KW-1185">Reference proteome</keyword>
<evidence type="ECO:0000313" key="3">
    <source>
        <dbReference type="Proteomes" id="UP001327093"/>
    </source>
</evidence>
<sequence>MVDSPRPDADVVDAVLNALAEPTRRQLLDRLSAHGQATATTLADELPISRQAVVKHLTVLETAGLVGSVKVGREVRYSVRSEALDATARWMSSLAAAWDRRLAKIKRFAEAAERDPK</sequence>
<evidence type="ECO:0000259" key="1">
    <source>
        <dbReference type="PROSITE" id="PS50987"/>
    </source>
</evidence>
<dbReference type="InterPro" id="IPR011991">
    <property type="entry name" value="ArsR-like_HTH"/>
</dbReference>
<accession>A0ABU6AJQ0</accession>
<dbReference type="Pfam" id="PF12840">
    <property type="entry name" value="HTH_20"/>
    <property type="match status" value="1"/>
</dbReference>
<dbReference type="CDD" id="cd00090">
    <property type="entry name" value="HTH_ARSR"/>
    <property type="match status" value="1"/>
</dbReference>
<dbReference type="NCBIfam" id="NF033788">
    <property type="entry name" value="HTH_metalloreg"/>
    <property type="match status" value="1"/>
</dbReference>
<dbReference type="SUPFAM" id="SSF46785">
    <property type="entry name" value="Winged helix' DNA-binding domain"/>
    <property type="match status" value="1"/>
</dbReference>
<feature type="domain" description="HTH arsR-type" evidence="1">
    <location>
        <begin position="4"/>
        <end position="99"/>
    </location>
</feature>
<gene>
    <name evidence="2" type="ORF">R4I43_30580</name>
</gene>
<proteinExistence type="predicted"/>
<dbReference type="EMBL" id="JAWLNX010000032">
    <property type="protein sequence ID" value="MEB3371755.1"/>
    <property type="molecule type" value="Genomic_DNA"/>
</dbReference>
<dbReference type="SMART" id="SM00418">
    <property type="entry name" value="HTH_ARSR"/>
    <property type="match status" value="1"/>
</dbReference>
<dbReference type="PRINTS" id="PR00778">
    <property type="entry name" value="HTHARSR"/>
</dbReference>
<dbReference type="InterPro" id="IPR036390">
    <property type="entry name" value="WH_DNA-bd_sf"/>
</dbReference>
<dbReference type="Gene3D" id="1.10.10.10">
    <property type="entry name" value="Winged helix-like DNA-binding domain superfamily/Winged helix DNA-binding domain"/>
    <property type="match status" value="1"/>
</dbReference>
<organism evidence="2 3">
    <name type="scientific">Saccharopolyspora mangrovi</name>
    <dbReference type="NCBI Taxonomy" id="3082379"/>
    <lineage>
        <taxon>Bacteria</taxon>
        <taxon>Bacillati</taxon>
        <taxon>Actinomycetota</taxon>
        <taxon>Actinomycetes</taxon>
        <taxon>Pseudonocardiales</taxon>
        <taxon>Pseudonocardiaceae</taxon>
        <taxon>Saccharopolyspora</taxon>
    </lineage>
</organism>
<dbReference type="PANTHER" id="PTHR38600">
    <property type="entry name" value="TRANSCRIPTIONAL REGULATORY PROTEIN"/>
    <property type="match status" value="1"/>
</dbReference>
<comment type="caution">
    <text evidence="2">The sequence shown here is derived from an EMBL/GenBank/DDBJ whole genome shotgun (WGS) entry which is preliminary data.</text>
</comment>
<evidence type="ECO:0000313" key="2">
    <source>
        <dbReference type="EMBL" id="MEB3371755.1"/>
    </source>
</evidence>
<reference evidence="2 3" key="1">
    <citation type="submission" date="2023-10" db="EMBL/GenBank/DDBJ databases">
        <title>Saccharopolyspora sp. nov., isolated from mangrove soil.</title>
        <authorList>
            <person name="Lu Y."/>
            <person name="Liu W."/>
        </authorList>
    </citation>
    <scope>NUCLEOTIDE SEQUENCE [LARGE SCALE GENOMIC DNA]</scope>
    <source>
        <strain evidence="2 3">S2-29</strain>
    </source>
</reference>
<dbReference type="InterPro" id="IPR036388">
    <property type="entry name" value="WH-like_DNA-bd_sf"/>
</dbReference>
<dbReference type="PANTHER" id="PTHR38600:SF2">
    <property type="entry name" value="SLL0088 PROTEIN"/>
    <property type="match status" value="1"/>
</dbReference>
<dbReference type="RefSeq" id="WP_324269179.1">
    <property type="nucleotide sequence ID" value="NZ_JAWLNX010000032.1"/>
</dbReference>
<protein>
    <submittedName>
        <fullName evidence="2">Metalloregulator ArsR/SmtB family transcription factor</fullName>
    </submittedName>
</protein>
<dbReference type="InterPro" id="IPR001845">
    <property type="entry name" value="HTH_ArsR_DNA-bd_dom"/>
</dbReference>
<dbReference type="Proteomes" id="UP001327093">
    <property type="component" value="Unassembled WGS sequence"/>
</dbReference>
<dbReference type="PROSITE" id="PS50987">
    <property type="entry name" value="HTH_ARSR_2"/>
    <property type="match status" value="1"/>
</dbReference>